<protein>
    <submittedName>
        <fullName evidence="1">Uncharacterized protein</fullName>
    </submittedName>
</protein>
<evidence type="ECO:0000313" key="2">
    <source>
        <dbReference type="Proteomes" id="UP001054945"/>
    </source>
</evidence>
<proteinExistence type="predicted"/>
<organism evidence="1 2">
    <name type="scientific">Caerostris extrusa</name>
    <name type="common">Bark spider</name>
    <name type="synonym">Caerostris bankana</name>
    <dbReference type="NCBI Taxonomy" id="172846"/>
    <lineage>
        <taxon>Eukaryota</taxon>
        <taxon>Metazoa</taxon>
        <taxon>Ecdysozoa</taxon>
        <taxon>Arthropoda</taxon>
        <taxon>Chelicerata</taxon>
        <taxon>Arachnida</taxon>
        <taxon>Araneae</taxon>
        <taxon>Araneomorphae</taxon>
        <taxon>Entelegynae</taxon>
        <taxon>Araneoidea</taxon>
        <taxon>Araneidae</taxon>
        <taxon>Caerostris</taxon>
    </lineage>
</organism>
<evidence type="ECO:0000313" key="1">
    <source>
        <dbReference type="EMBL" id="GIX93572.1"/>
    </source>
</evidence>
<keyword evidence="2" id="KW-1185">Reference proteome</keyword>
<dbReference type="Proteomes" id="UP001054945">
    <property type="component" value="Unassembled WGS sequence"/>
</dbReference>
<name>A0AAV4P838_CAEEX</name>
<comment type="caution">
    <text evidence="1">The sequence shown here is derived from an EMBL/GenBank/DDBJ whole genome shotgun (WGS) entry which is preliminary data.</text>
</comment>
<reference evidence="1 2" key="1">
    <citation type="submission" date="2021-06" db="EMBL/GenBank/DDBJ databases">
        <title>Caerostris extrusa draft genome.</title>
        <authorList>
            <person name="Kono N."/>
            <person name="Arakawa K."/>
        </authorList>
    </citation>
    <scope>NUCLEOTIDE SEQUENCE [LARGE SCALE GENOMIC DNA]</scope>
</reference>
<dbReference type="AlphaFoldDB" id="A0AAV4P838"/>
<accession>A0AAV4P838</accession>
<dbReference type="EMBL" id="BPLR01004267">
    <property type="protein sequence ID" value="GIX93572.1"/>
    <property type="molecule type" value="Genomic_DNA"/>
</dbReference>
<sequence length="79" mass="8869">MNSLVDGRRTYAPKTRKLSHWVIRIRRRDMRKLGKLPPDCQSKATCGVNLSFESNDCKGFELAISNTLVAHDIVGVIIA</sequence>
<gene>
    <name evidence="1" type="ORF">CEXT_108761</name>
</gene>